<dbReference type="SMART" id="SM01236">
    <property type="entry name" value="Haem_oxygenase_2"/>
    <property type="match status" value="1"/>
</dbReference>
<dbReference type="AlphaFoldDB" id="A0A2R3QDZ8"/>
<protein>
    <recommendedName>
        <fullName evidence="4">Iron-containing redox enzyme family protein</fullName>
    </recommendedName>
</protein>
<dbReference type="Proteomes" id="UP000237925">
    <property type="component" value="Chromosome"/>
</dbReference>
<dbReference type="InterPro" id="IPR016084">
    <property type="entry name" value="Haem_Oase-like_multi-hlx"/>
</dbReference>
<keyword evidence="3" id="KW-1185">Reference proteome</keyword>
<proteinExistence type="predicted"/>
<gene>
    <name evidence="2" type="ORF">C6568_12675</name>
</gene>
<name>A0A2R3QDZ8_9BURK</name>
<evidence type="ECO:0000313" key="2">
    <source>
        <dbReference type="EMBL" id="AVO50011.1"/>
    </source>
</evidence>
<feature type="compositionally biased region" description="Low complexity" evidence="1">
    <location>
        <begin position="412"/>
        <end position="426"/>
    </location>
</feature>
<evidence type="ECO:0000256" key="1">
    <source>
        <dbReference type="SAM" id="MobiDB-lite"/>
    </source>
</evidence>
<evidence type="ECO:0008006" key="4">
    <source>
        <dbReference type="Google" id="ProtNLM"/>
    </source>
</evidence>
<sequence>MPSFAALASRPTSDTRARRRSASRALYHALQAGAPDADTRTRAAHHLRRKLLETANQPGDLPESPEALHAWRDAGAASVAERYAAYLAERHAGAPRRYFGTRAHALHFLRAVAPTKLVDGSWLYGLTEHAANVRLTPLVHTYLEELGDGAPDKNHVLLYRRLLATHGIAAEDDDSLPDALYEQGLIQLCLAWNAADFLPEVIGFNLAYEQLPLHLLITSYELNELGIDPYYFTLHVTVDNGHSGHARQACDAALALLPRHGDADVFWQRVRAGARLADAGVGTTQVIAGFDLHAEVLRIFQAKAPAGHGAHSNYCRVAGRSVNDWLAQSEEMPAFLQALTDAGWVRPGAPLQQSRFWRLLQGERAEMFGVFSPYELQVLHDWLRGDDASDGQAWNERGAANQARRRPSFRALQRAGRGGAAQPALGDTESALPLDPDVPAFEARLRTLQGAARRAALVAAMAPAEHWTPVGLHATRLFRREAWAG</sequence>
<feature type="region of interest" description="Disordered" evidence="1">
    <location>
        <begin position="412"/>
        <end position="433"/>
    </location>
</feature>
<dbReference type="KEGG" id="mela:C6568_12675"/>
<dbReference type="Gene3D" id="1.20.910.10">
    <property type="entry name" value="Heme oxygenase-like"/>
    <property type="match status" value="1"/>
</dbReference>
<organism evidence="2 3">
    <name type="scientific">Melaminivora suipulveris</name>
    <dbReference type="NCBI Taxonomy" id="2109913"/>
    <lineage>
        <taxon>Bacteria</taxon>
        <taxon>Pseudomonadati</taxon>
        <taxon>Pseudomonadota</taxon>
        <taxon>Betaproteobacteria</taxon>
        <taxon>Burkholderiales</taxon>
        <taxon>Comamonadaceae</taxon>
        <taxon>Melaminivora</taxon>
    </lineage>
</organism>
<dbReference type="RefSeq" id="WP_106684438.1">
    <property type="nucleotide sequence ID" value="NZ_CP027667.1"/>
</dbReference>
<reference evidence="2 3" key="1">
    <citation type="submission" date="2018-03" db="EMBL/GenBank/DDBJ databases">
        <title>Genome sequencing of Melaminivora sp.</title>
        <authorList>
            <person name="Kim S.-J."/>
            <person name="Heo J."/>
            <person name="Ahn J.-H."/>
            <person name="Kwon S.-W."/>
        </authorList>
    </citation>
    <scope>NUCLEOTIDE SEQUENCE [LARGE SCALE GENOMIC DNA]</scope>
    <source>
        <strain evidence="2 3">SC2-9</strain>
    </source>
</reference>
<dbReference type="OrthoDB" id="6635957at2"/>
<accession>A0A2R3QDZ8</accession>
<evidence type="ECO:0000313" key="3">
    <source>
        <dbReference type="Proteomes" id="UP000237925"/>
    </source>
</evidence>
<dbReference type="EMBL" id="CP027667">
    <property type="protein sequence ID" value="AVO50011.1"/>
    <property type="molecule type" value="Genomic_DNA"/>
</dbReference>
<dbReference type="Pfam" id="PF14518">
    <property type="entry name" value="Haem_oxygenas_2"/>
    <property type="match status" value="1"/>
</dbReference>